<keyword evidence="2" id="KW-1185">Reference proteome</keyword>
<protein>
    <submittedName>
        <fullName evidence="1">Uncharacterized protein</fullName>
    </submittedName>
</protein>
<name>A0AAV5I218_9ROSI</name>
<sequence>MNKSLICIPSDSLCQLSFWLLADHYRMENSMKIM</sequence>
<proteinExistence type="predicted"/>
<dbReference type="EMBL" id="BPVZ01000008">
    <property type="protein sequence ID" value="GKU95168.1"/>
    <property type="molecule type" value="Genomic_DNA"/>
</dbReference>
<evidence type="ECO:0000313" key="2">
    <source>
        <dbReference type="Proteomes" id="UP001054252"/>
    </source>
</evidence>
<accession>A0AAV5I218</accession>
<organism evidence="1 2">
    <name type="scientific">Rubroshorea leprosula</name>
    <dbReference type="NCBI Taxonomy" id="152421"/>
    <lineage>
        <taxon>Eukaryota</taxon>
        <taxon>Viridiplantae</taxon>
        <taxon>Streptophyta</taxon>
        <taxon>Embryophyta</taxon>
        <taxon>Tracheophyta</taxon>
        <taxon>Spermatophyta</taxon>
        <taxon>Magnoliopsida</taxon>
        <taxon>eudicotyledons</taxon>
        <taxon>Gunneridae</taxon>
        <taxon>Pentapetalae</taxon>
        <taxon>rosids</taxon>
        <taxon>malvids</taxon>
        <taxon>Malvales</taxon>
        <taxon>Dipterocarpaceae</taxon>
        <taxon>Rubroshorea</taxon>
    </lineage>
</organism>
<dbReference type="AlphaFoldDB" id="A0AAV5I218"/>
<gene>
    <name evidence="1" type="ORF">SLEP1_g8564</name>
</gene>
<comment type="caution">
    <text evidence="1">The sequence shown here is derived from an EMBL/GenBank/DDBJ whole genome shotgun (WGS) entry which is preliminary data.</text>
</comment>
<reference evidence="1 2" key="1">
    <citation type="journal article" date="2021" name="Commun. Biol.">
        <title>The genome of Shorea leprosula (Dipterocarpaceae) highlights the ecological relevance of drought in aseasonal tropical rainforests.</title>
        <authorList>
            <person name="Ng K.K.S."/>
            <person name="Kobayashi M.J."/>
            <person name="Fawcett J.A."/>
            <person name="Hatakeyama M."/>
            <person name="Paape T."/>
            <person name="Ng C.H."/>
            <person name="Ang C.C."/>
            <person name="Tnah L.H."/>
            <person name="Lee C.T."/>
            <person name="Nishiyama T."/>
            <person name="Sese J."/>
            <person name="O'Brien M.J."/>
            <person name="Copetti D."/>
            <person name="Mohd Noor M.I."/>
            <person name="Ong R.C."/>
            <person name="Putra M."/>
            <person name="Sireger I.Z."/>
            <person name="Indrioko S."/>
            <person name="Kosugi Y."/>
            <person name="Izuno A."/>
            <person name="Isagi Y."/>
            <person name="Lee S.L."/>
            <person name="Shimizu K.K."/>
        </authorList>
    </citation>
    <scope>NUCLEOTIDE SEQUENCE [LARGE SCALE GENOMIC DNA]</scope>
    <source>
        <strain evidence="1">214</strain>
    </source>
</reference>
<evidence type="ECO:0000313" key="1">
    <source>
        <dbReference type="EMBL" id="GKU95168.1"/>
    </source>
</evidence>
<dbReference type="Proteomes" id="UP001054252">
    <property type="component" value="Unassembled WGS sequence"/>
</dbReference>